<protein>
    <submittedName>
        <fullName evidence="1">Uncharacterized protein</fullName>
    </submittedName>
</protein>
<feature type="non-terminal residue" evidence="1">
    <location>
        <position position="1"/>
    </location>
</feature>
<comment type="caution">
    <text evidence="1">The sequence shown here is derived from an EMBL/GenBank/DDBJ whole genome shotgun (WGS) entry which is preliminary data.</text>
</comment>
<evidence type="ECO:0000313" key="1">
    <source>
        <dbReference type="EMBL" id="CAI9605304.1"/>
    </source>
</evidence>
<sequence length="105" mass="12146">ISVTINFLDPTPHPRIWRFPSYLANNQELSRQLKDTWADFQITNTAHVSNPNLFWDAGKAVLRGKIIAFTSAYKKRILHNFTEASNLLRQTQSDMAESNTQKNRK</sequence>
<keyword evidence="2" id="KW-1185">Reference proteome</keyword>
<organism evidence="1 2">
    <name type="scientific">Staurois parvus</name>
    <dbReference type="NCBI Taxonomy" id="386267"/>
    <lineage>
        <taxon>Eukaryota</taxon>
        <taxon>Metazoa</taxon>
        <taxon>Chordata</taxon>
        <taxon>Craniata</taxon>
        <taxon>Vertebrata</taxon>
        <taxon>Euteleostomi</taxon>
        <taxon>Amphibia</taxon>
        <taxon>Batrachia</taxon>
        <taxon>Anura</taxon>
        <taxon>Neobatrachia</taxon>
        <taxon>Ranoidea</taxon>
        <taxon>Ranidae</taxon>
        <taxon>Staurois</taxon>
    </lineage>
</organism>
<feature type="non-terminal residue" evidence="1">
    <location>
        <position position="105"/>
    </location>
</feature>
<gene>
    <name evidence="1" type="ORF">SPARVUS_LOCUS13580168</name>
</gene>
<name>A0ABN9G7X0_9NEOB</name>
<evidence type="ECO:0000313" key="2">
    <source>
        <dbReference type="Proteomes" id="UP001162483"/>
    </source>
</evidence>
<proteinExistence type="predicted"/>
<reference evidence="1" key="1">
    <citation type="submission" date="2023-05" db="EMBL/GenBank/DDBJ databases">
        <authorList>
            <person name="Stuckert A."/>
        </authorList>
    </citation>
    <scope>NUCLEOTIDE SEQUENCE</scope>
</reference>
<accession>A0ABN9G7X0</accession>
<dbReference type="EMBL" id="CATNWA010018101">
    <property type="protein sequence ID" value="CAI9605304.1"/>
    <property type="molecule type" value="Genomic_DNA"/>
</dbReference>
<dbReference type="Proteomes" id="UP001162483">
    <property type="component" value="Unassembled WGS sequence"/>
</dbReference>